<evidence type="ECO:0000259" key="1">
    <source>
        <dbReference type="Pfam" id="PF04187"/>
    </source>
</evidence>
<comment type="caution">
    <text evidence="2">The sequence shown here is derived from an EMBL/GenBank/DDBJ whole genome shotgun (WGS) entry which is preliminary data.</text>
</comment>
<dbReference type="InterPro" id="IPR016773">
    <property type="entry name" value="Fe3_uptake_reg_CjrA_prd"/>
</dbReference>
<evidence type="ECO:0000313" key="2">
    <source>
        <dbReference type="EMBL" id="KKN48433.1"/>
    </source>
</evidence>
<accession>A0A0F9U477</accession>
<proteinExistence type="predicted"/>
<dbReference type="Gene3D" id="3.40.50.11550">
    <property type="match status" value="1"/>
</dbReference>
<dbReference type="SUPFAM" id="SSF159501">
    <property type="entry name" value="EreA/ChaN-like"/>
    <property type="match status" value="1"/>
</dbReference>
<reference evidence="2" key="1">
    <citation type="journal article" date="2015" name="Nature">
        <title>Complex archaea that bridge the gap between prokaryotes and eukaryotes.</title>
        <authorList>
            <person name="Spang A."/>
            <person name="Saw J.H."/>
            <person name="Jorgensen S.L."/>
            <person name="Zaremba-Niedzwiedzka K."/>
            <person name="Martijn J."/>
            <person name="Lind A.E."/>
            <person name="van Eijk R."/>
            <person name="Schleper C."/>
            <person name="Guy L."/>
            <person name="Ettema T.J."/>
        </authorList>
    </citation>
    <scope>NUCLEOTIDE SEQUENCE</scope>
</reference>
<dbReference type="InterPro" id="IPR007314">
    <property type="entry name" value="Cofac_haem-bd_dom"/>
</dbReference>
<dbReference type="AlphaFoldDB" id="A0A0F9U477"/>
<sequence>MKKLLVSVLVVLIIELTGCAVMMHPNSAAPKPQTLYETLLIDSSDDTVLTVETLAERLASTDVVVIGEYHGHQASHLLQSQIQAALYRWQPRQLLSMEQFNLDHQAAVDAYLSGATGETEMIEDSKAWDNYRASYRPLVEFARQHTLPVIAANAPASIVRCVGRTGPDYLSKLPAGERAQLPEHPFMDTPAYREKFNAAITSSHAEANETMRQRLDNTYKAQLLRDNTMASQILAARVAYPHHQIIHTTGTFHSEERLGTVALLKRRAPDVSVVVISPVVWPQNSDKAPLQDNRKKGDFIYFVQPLPDEFVDEAREHKAMLARFRQPIKDTCQGDTP</sequence>
<dbReference type="PIRSF" id="PIRSF020419">
    <property type="entry name" value="Fe_uptake_reg_CjrA_prd"/>
    <property type="match status" value="1"/>
</dbReference>
<dbReference type="EMBL" id="LAZR01001222">
    <property type="protein sequence ID" value="KKN48433.1"/>
    <property type="molecule type" value="Genomic_DNA"/>
</dbReference>
<dbReference type="CDD" id="cd14727">
    <property type="entry name" value="ChanN-like"/>
    <property type="match status" value="1"/>
</dbReference>
<name>A0A0F9U477_9ZZZZ</name>
<organism evidence="2">
    <name type="scientific">marine sediment metagenome</name>
    <dbReference type="NCBI Taxonomy" id="412755"/>
    <lineage>
        <taxon>unclassified sequences</taxon>
        <taxon>metagenomes</taxon>
        <taxon>ecological metagenomes</taxon>
    </lineage>
</organism>
<protein>
    <recommendedName>
        <fullName evidence="1">Haem-binding uptake Tiki superfamily ChaN domain-containing protein</fullName>
    </recommendedName>
</protein>
<gene>
    <name evidence="2" type="ORF">LCGC14_0653040</name>
</gene>
<dbReference type="Pfam" id="PF04187">
    <property type="entry name" value="Cofac_haem_bdg"/>
    <property type="match status" value="1"/>
</dbReference>
<feature type="domain" description="Haem-binding uptake Tiki superfamily ChaN" evidence="1">
    <location>
        <begin position="54"/>
        <end position="263"/>
    </location>
</feature>